<comment type="caution">
    <text evidence="1">The sequence shown here is derived from an EMBL/GenBank/DDBJ whole genome shotgun (WGS) entry which is preliminary data.</text>
</comment>
<dbReference type="AlphaFoldDB" id="A0A8J7HT29"/>
<reference evidence="1 2" key="1">
    <citation type="journal article" date="2021" name="Int. J. Syst. Evol. Microbiol.">
        <title>Amazonocrinis nigriterrae gen. nov., sp. nov., Atlanticothrix silvestris gen. nov., sp. nov. and Dendronalium phyllosphericum gen. nov., sp. nov., nostocacean cyanobacteria from Brazilian environments.</title>
        <authorList>
            <person name="Alvarenga D.O."/>
            <person name="Andreote A.P.D."/>
            <person name="Branco L.H.Z."/>
            <person name="Delbaje E."/>
            <person name="Cruz R.B."/>
            <person name="Varani A.M."/>
            <person name="Fiore M.F."/>
        </authorList>
    </citation>
    <scope>NUCLEOTIDE SEQUENCE [LARGE SCALE GENOMIC DNA]</scope>
    <source>
        <strain evidence="1 2">CENA67</strain>
    </source>
</reference>
<evidence type="ECO:0000313" key="1">
    <source>
        <dbReference type="EMBL" id="MBH8565468.1"/>
    </source>
</evidence>
<proteinExistence type="predicted"/>
<organism evidence="1 2">
    <name type="scientific">Amazonocrinis nigriterrae CENA67</name>
    <dbReference type="NCBI Taxonomy" id="2794033"/>
    <lineage>
        <taxon>Bacteria</taxon>
        <taxon>Bacillati</taxon>
        <taxon>Cyanobacteriota</taxon>
        <taxon>Cyanophyceae</taxon>
        <taxon>Nostocales</taxon>
        <taxon>Nostocaceae</taxon>
        <taxon>Amazonocrinis</taxon>
        <taxon>Amazonocrinis nigriterrae</taxon>
    </lineage>
</organism>
<dbReference type="PROSITE" id="PS51257">
    <property type="entry name" value="PROKAR_LIPOPROTEIN"/>
    <property type="match status" value="1"/>
</dbReference>
<sequence>MSNKRIVFSNIKPMSHYQKVLLTGVLSIAMTGCEISIARQNIQQPSLEVKTVADASTEDQQKQAVQVIRHYYNAINRRDYKSAYEDWSGDGAASQATFEQFKQGFRNTLSSQVKIGKPGRLDGAAGSLYIEIPVSITAKSVNGTIKHFKGSYVLRRVNDVPGSTPKQRMWHIYSAKIVRVN</sequence>
<dbReference type="Proteomes" id="UP000632766">
    <property type="component" value="Unassembled WGS sequence"/>
</dbReference>
<dbReference type="EMBL" id="JAECZC010000062">
    <property type="protein sequence ID" value="MBH8565468.1"/>
    <property type="molecule type" value="Genomic_DNA"/>
</dbReference>
<gene>
    <name evidence="1" type="ORF">I8748_25385</name>
</gene>
<evidence type="ECO:0000313" key="2">
    <source>
        <dbReference type="Proteomes" id="UP000632766"/>
    </source>
</evidence>
<protein>
    <recommendedName>
        <fullName evidence="3">Lipoprotein</fullName>
    </recommendedName>
</protein>
<accession>A0A8J7HT29</accession>
<dbReference type="RefSeq" id="WP_198127262.1">
    <property type="nucleotide sequence ID" value="NZ_JAECZC010000062.1"/>
</dbReference>
<evidence type="ECO:0008006" key="3">
    <source>
        <dbReference type="Google" id="ProtNLM"/>
    </source>
</evidence>
<name>A0A8J7HT29_9NOST</name>
<keyword evidence="2" id="KW-1185">Reference proteome</keyword>